<gene>
    <name evidence="1" type="ORF">J2W31_003046</name>
</gene>
<dbReference type="Proteomes" id="UP001242045">
    <property type="component" value="Unassembled WGS sequence"/>
</dbReference>
<name>A0AAW8CXL4_9BURK</name>
<dbReference type="EMBL" id="JAUSRD010000006">
    <property type="protein sequence ID" value="MDP9893931.1"/>
    <property type="molecule type" value="Genomic_DNA"/>
</dbReference>
<dbReference type="RefSeq" id="WP_307600837.1">
    <property type="nucleotide sequence ID" value="NZ_JAUSRD010000006.1"/>
</dbReference>
<comment type="caution">
    <text evidence="1">The sequence shown here is derived from an EMBL/GenBank/DDBJ whole genome shotgun (WGS) entry which is preliminary data.</text>
</comment>
<organism evidence="1 2">
    <name type="scientific">Variovorax boronicumulans</name>
    <dbReference type="NCBI Taxonomy" id="436515"/>
    <lineage>
        <taxon>Bacteria</taxon>
        <taxon>Pseudomonadati</taxon>
        <taxon>Pseudomonadota</taxon>
        <taxon>Betaproteobacteria</taxon>
        <taxon>Burkholderiales</taxon>
        <taxon>Comamonadaceae</taxon>
        <taxon>Variovorax</taxon>
    </lineage>
</organism>
<evidence type="ECO:0000313" key="2">
    <source>
        <dbReference type="Proteomes" id="UP001242045"/>
    </source>
</evidence>
<proteinExistence type="predicted"/>
<protein>
    <submittedName>
        <fullName evidence="1">Uncharacterized protein</fullName>
    </submittedName>
</protein>
<dbReference type="AlphaFoldDB" id="A0AAW8CXL4"/>
<evidence type="ECO:0000313" key="1">
    <source>
        <dbReference type="EMBL" id="MDP9893931.1"/>
    </source>
</evidence>
<sequence length="80" mass="8721">MPALNDLALTVEEREPGQFYWTLLEALDNSGHTDLHDTRDTLDYRVFRSAAKPQASHSNALALGVAELQKISASPPSASL</sequence>
<reference evidence="1" key="1">
    <citation type="submission" date="2023-07" db="EMBL/GenBank/DDBJ databases">
        <title>Sorghum-associated microbial communities from plants grown in Nebraska, USA.</title>
        <authorList>
            <person name="Schachtman D."/>
        </authorList>
    </citation>
    <scope>NUCLEOTIDE SEQUENCE</scope>
    <source>
        <strain evidence="1">DS3754</strain>
    </source>
</reference>
<accession>A0AAW8CXL4</accession>